<sequence length="224" mass="25174">MKQKYLIANWKSNKTTFEVESFFRQLQKKFASRQLTKAVIPVICPVFVHLHLAKLLINQLKLPIFLGAQDTSPFGLGAYTGEVSSSQLKEYISFCIIGHSERRKYFQESDDLLKNKVELAVKWGMEVIFCVPDSLTPIPSQVKIVAYEPVFAIGTGKPDTPENALKVIKEIKMKHNIPYVLYGGSITADNISQYLTQEEINGVLVGGASLDPDHYFRMMINASA</sequence>
<organism evidence="4 5">
    <name type="scientific">Candidatus Gottesmanbacteria bacterium RBG_16_38_7b</name>
    <dbReference type="NCBI Taxonomy" id="1798372"/>
    <lineage>
        <taxon>Bacteria</taxon>
        <taxon>Candidatus Gottesmaniibacteriota</taxon>
    </lineage>
</organism>
<dbReference type="Pfam" id="PF00121">
    <property type="entry name" value="TIM"/>
    <property type="match status" value="1"/>
</dbReference>
<protein>
    <recommendedName>
        <fullName evidence="3">Triosephosphate isomerase</fullName>
        <ecNumber evidence="3">5.3.1.1</ecNumber>
    </recommendedName>
</protein>
<dbReference type="Gene3D" id="3.20.20.70">
    <property type="entry name" value="Aldolase class I"/>
    <property type="match status" value="2"/>
</dbReference>
<gene>
    <name evidence="4" type="ORF">A2153_05210</name>
</gene>
<keyword evidence="2 3" id="KW-0413">Isomerase</keyword>
<comment type="catalytic activity">
    <reaction evidence="3">
        <text>D-glyceraldehyde 3-phosphate = dihydroxyacetone phosphate</text>
        <dbReference type="Rhea" id="RHEA:18585"/>
        <dbReference type="ChEBI" id="CHEBI:57642"/>
        <dbReference type="ChEBI" id="CHEBI:59776"/>
        <dbReference type="EC" id="5.3.1.1"/>
    </reaction>
</comment>
<evidence type="ECO:0000256" key="1">
    <source>
        <dbReference type="ARBA" id="ARBA00007422"/>
    </source>
</evidence>
<dbReference type="EC" id="5.3.1.1" evidence="3"/>
<evidence type="ECO:0000256" key="3">
    <source>
        <dbReference type="RuleBase" id="RU363013"/>
    </source>
</evidence>
<dbReference type="GO" id="GO:0005829">
    <property type="term" value="C:cytosol"/>
    <property type="evidence" value="ECO:0007669"/>
    <property type="project" value="TreeGrafter"/>
</dbReference>
<accession>A0A1F5YFJ8</accession>
<keyword evidence="3" id="KW-0324">Glycolysis</keyword>
<dbReference type="PANTHER" id="PTHR21139:SF42">
    <property type="entry name" value="TRIOSEPHOSPHATE ISOMERASE"/>
    <property type="match status" value="1"/>
</dbReference>
<proteinExistence type="inferred from homology"/>
<dbReference type="Proteomes" id="UP000177396">
    <property type="component" value="Unassembled WGS sequence"/>
</dbReference>
<keyword evidence="3" id="KW-0312">Gluconeogenesis</keyword>
<dbReference type="GO" id="GO:0046166">
    <property type="term" value="P:glyceraldehyde-3-phosphate biosynthetic process"/>
    <property type="evidence" value="ECO:0007669"/>
    <property type="project" value="TreeGrafter"/>
</dbReference>
<dbReference type="PANTHER" id="PTHR21139">
    <property type="entry name" value="TRIOSEPHOSPHATE ISOMERASE"/>
    <property type="match status" value="1"/>
</dbReference>
<dbReference type="CDD" id="cd00311">
    <property type="entry name" value="TIM"/>
    <property type="match status" value="1"/>
</dbReference>
<name>A0A1F5YFJ8_9BACT</name>
<dbReference type="InterPro" id="IPR013785">
    <property type="entry name" value="Aldolase_TIM"/>
</dbReference>
<comment type="subunit">
    <text evidence="3">Homodimer.</text>
</comment>
<comment type="subcellular location">
    <subcellularLocation>
        <location evidence="3">Cytoplasm</location>
    </subcellularLocation>
</comment>
<keyword evidence="3" id="KW-0963">Cytoplasm</keyword>
<dbReference type="GO" id="GO:0006094">
    <property type="term" value="P:gluconeogenesis"/>
    <property type="evidence" value="ECO:0007669"/>
    <property type="project" value="UniProtKB-UniPathway"/>
</dbReference>
<comment type="pathway">
    <text evidence="3">Carbohydrate biosynthesis; gluconeogenesis.</text>
</comment>
<evidence type="ECO:0000256" key="2">
    <source>
        <dbReference type="ARBA" id="ARBA00023235"/>
    </source>
</evidence>
<dbReference type="InterPro" id="IPR000652">
    <property type="entry name" value="Triosephosphate_isomerase"/>
</dbReference>
<dbReference type="UniPathway" id="UPA00138"/>
<evidence type="ECO:0000313" key="5">
    <source>
        <dbReference type="Proteomes" id="UP000177396"/>
    </source>
</evidence>
<dbReference type="GO" id="GO:0006096">
    <property type="term" value="P:glycolytic process"/>
    <property type="evidence" value="ECO:0007669"/>
    <property type="project" value="UniProtKB-UniPathway"/>
</dbReference>
<evidence type="ECO:0000313" key="4">
    <source>
        <dbReference type="EMBL" id="OGF98832.1"/>
    </source>
</evidence>
<comment type="pathway">
    <text evidence="3">Carbohydrate degradation; glycolysis; D-glyceraldehyde 3-phosphate from glycerone phosphate: step 1/1.</text>
</comment>
<dbReference type="GO" id="GO:0004807">
    <property type="term" value="F:triose-phosphate isomerase activity"/>
    <property type="evidence" value="ECO:0007669"/>
    <property type="project" value="UniProtKB-EC"/>
</dbReference>
<dbReference type="AlphaFoldDB" id="A0A1F5YFJ8"/>
<dbReference type="GO" id="GO:0019563">
    <property type="term" value="P:glycerol catabolic process"/>
    <property type="evidence" value="ECO:0007669"/>
    <property type="project" value="TreeGrafter"/>
</dbReference>
<dbReference type="SUPFAM" id="SSF51351">
    <property type="entry name" value="Triosephosphate isomerase (TIM)"/>
    <property type="match status" value="1"/>
</dbReference>
<dbReference type="UniPathway" id="UPA00109">
    <property type="reaction ID" value="UER00189"/>
</dbReference>
<comment type="similarity">
    <text evidence="1 3">Belongs to the triosephosphate isomerase family.</text>
</comment>
<comment type="caution">
    <text evidence="4">The sequence shown here is derived from an EMBL/GenBank/DDBJ whole genome shotgun (WGS) entry which is preliminary data.</text>
</comment>
<reference evidence="4 5" key="1">
    <citation type="journal article" date="2016" name="Nat. Commun.">
        <title>Thousands of microbial genomes shed light on interconnected biogeochemical processes in an aquifer system.</title>
        <authorList>
            <person name="Anantharaman K."/>
            <person name="Brown C.T."/>
            <person name="Hug L.A."/>
            <person name="Sharon I."/>
            <person name="Castelle C.J."/>
            <person name="Probst A.J."/>
            <person name="Thomas B.C."/>
            <person name="Singh A."/>
            <person name="Wilkins M.J."/>
            <person name="Karaoz U."/>
            <person name="Brodie E.L."/>
            <person name="Williams K.H."/>
            <person name="Hubbard S.S."/>
            <person name="Banfield J.F."/>
        </authorList>
    </citation>
    <scope>NUCLEOTIDE SEQUENCE [LARGE SCALE GENOMIC DNA]</scope>
</reference>
<dbReference type="PROSITE" id="PS51440">
    <property type="entry name" value="TIM_2"/>
    <property type="match status" value="1"/>
</dbReference>
<dbReference type="EMBL" id="MFJB01000082">
    <property type="protein sequence ID" value="OGF98832.1"/>
    <property type="molecule type" value="Genomic_DNA"/>
</dbReference>
<dbReference type="InterPro" id="IPR035990">
    <property type="entry name" value="TIM_sf"/>
</dbReference>